<keyword evidence="2" id="KW-1185">Reference proteome</keyword>
<dbReference type="Proteomes" id="UP001231941">
    <property type="component" value="Unassembled WGS sequence"/>
</dbReference>
<reference evidence="1 2" key="1">
    <citation type="submission" date="2023-08" db="EMBL/GenBank/DDBJ databases">
        <authorList>
            <person name="Park J.-S."/>
        </authorList>
    </citation>
    <scope>NUCLEOTIDE SEQUENCE [LARGE SCALE GENOMIC DNA]</scope>
    <source>
        <strain evidence="1 2">2205SS18-9</strain>
    </source>
</reference>
<proteinExistence type="predicted"/>
<gene>
    <name evidence="1" type="ORF">Q5Y73_21730</name>
</gene>
<dbReference type="SUPFAM" id="SSF52540">
    <property type="entry name" value="P-loop containing nucleoside triphosphate hydrolases"/>
    <property type="match status" value="1"/>
</dbReference>
<evidence type="ECO:0000313" key="2">
    <source>
        <dbReference type="Proteomes" id="UP001231941"/>
    </source>
</evidence>
<accession>A0ABT9J5F9</accession>
<sequence>MNRLVIMTVGKTHSGKTTFAKALEKEMQNSVVIDQDNHAEFLNTYYPVLLPIQEQPNLIKCALTKTIVQYAIDETNCHLILCNSNRNRKSRLKLLKQYHNKGFTSILVNFDVPEHILKERIAKSNRSKAVLRTASTFEEVLIRQGEEANKEDVTAPLKDEANHLFIIQHPDAVRSIIRKIRKLAYNLEILN</sequence>
<dbReference type="InterPro" id="IPR027417">
    <property type="entry name" value="P-loop_NTPase"/>
</dbReference>
<evidence type="ECO:0000313" key="1">
    <source>
        <dbReference type="EMBL" id="MDP5276718.1"/>
    </source>
</evidence>
<dbReference type="EMBL" id="JAVAMP010000018">
    <property type="protein sequence ID" value="MDP5276718.1"/>
    <property type="molecule type" value="Genomic_DNA"/>
</dbReference>
<protein>
    <submittedName>
        <fullName evidence="1">AAA family ATPase</fullName>
    </submittedName>
</protein>
<name>A0ABT9J5F9_9BACL</name>
<comment type="caution">
    <text evidence="1">The sequence shown here is derived from an EMBL/GenBank/DDBJ whole genome shotgun (WGS) entry which is preliminary data.</text>
</comment>
<dbReference type="RefSeq" id="WP_305994026.1">
    <property type="nucleotide sequence ID" value="NZ_JAVAMP010000018.1"/>
</dbReference>
<dbReference type="Gene3D" id="3.40.50.300">
    <property type="entry name" value="P-loop containing nucleotide triphosphate hydrolases"/>
    <property type="match status" value="1"/>
</dbReference>
<dbReference type="Pfam" id="PF13671">
    <property type="entry name" value="AAA_33"/>
    <property type="match status" value="1"/>
</dbReference>
<organism evidence="1 2">
    <name type="scientific">Chengkuizengella axinellae</name>
    <dbReference type="NCBI Taxonomy" id="3064388"/>
    <lineage>
        <taxon>Bacteria</taxon>
        <taxon>Bacillati</taxon>
        <taxon>Bacillota</taxon>
        <taxon>Bacilli</taxon>
        <taxon>Bacillales</taxon>
        <taxon>Paenibacillaceae</taxon>
        <taxon>Chengkuizengella</taxon>
    </lineage>
</organism>